<comment type="caution">
    <text evidence="1">The sequence shown here is derived from an EMBL/GenBank/DDBJ whole genome shotgun (WGS) entry which is preliminary data.</text>
</comment>
<dbReference type="OrthoDB" id="2353968at2"/>
<keyword evidence="2" id="KW-1185">Reference proteome</keyword>
<evidence type="ECO:0000313" key="2">
    <source>
        <dbReference type="Proteomes" id="UP000264002"/>
    </source>
</evidence>
<dbReference type="AlphaFoldDB" id="A0A372MDV1"/>
<name>A0A372MDV1_9SPIR</name>
<proteinExistence type="predicted"/>
<reference evidence="2" key="1">
    <citation type="submission" date="2018-08" db="EMBL/GenBank/DDBJ databases">
        <authorList>
            <person name="Grouzdev D.S."/>
            <person name="Krutkina M.S."/>
        </authorList>
    </citation>
    <scope>NUCLEOTIDE SEQUENCE [LARGE SCALE GENOMIC DNA]</scope>
    <source>
        <strain evidence="2">4-11</strain>
    </source>
</reference>
<evidence type="ECO:0008006" key="3">
    <source>
        <dbReference type="Google" id="ProtNLM"/>
    </source>
</evidence>
<protein>
    <recommendedName>
        <fullName evidence="3">Type II toxin-antitoxin system MqsA family antitoxin</fullName>
    </recommendedName>
</protein>
<reference evidence="1 2" key="2">
    <citation type="submission" date="2018-09" db="EMBL/GenBank/DDBJ databases">
        <title>Genome of Sphaerochaeta halotolerans strain 4-11.</title>
        <authorList>
            <person name="Nazina T.N."/>
            <person name="Sokolova D.S."/>
        </authorList>
    </citation>
    <scope>NUCLEOTIDE SEQUENCE [LARGE SCALE GENOMIC DNA]</scope>
    <source>
        <strain evidence="1 2">4-11</strain>
    </source>
</reference>
<gene>
    <name evidence="1" type="ORF">DYP60_13795</name>
</gene>
<dbReference type="EMBL" id="QUWK01000031">
    <property type="protein sequence ID" value="RFU93633.1"/>
    <property type="molecule type" value="Genomic_DNA"/>
</dbReference>
<organism evidence="1 2">
    <name type="scientific">Sphaerochaeta halotolerans</name>
    <dbReference type="NCBI Taxonomy" id="2293840"/>
    <lineage>
        <taxon>Bacteria</taxon>
        <taxon>Pseudomonadati</taxon>
        <taxon>Spirochaetota</taxon>
        <taxon>Spirochaetia</taxon>
        <taxon>Spirochaetales</taxon>
        <taxon>Sphaerochaetaceae</taxon>
        <taxon>Sphaerochaeta</taxon>
    </lineage>
</organism>
<accession>A0A372MDV1</accession>
<evidence type="ECO:0000313" key="1">
    <source>
        <dbReference type="EMBL" id="RFU93633.1"/>
    </source>
</evidence>
<dbReference type="Proteomes" id="UP000264002">
    <property type="component" value="Unassembled WGS sequence"/>
</dbReference>
<sequence length="198" mass="22123">MEKVICTYCGKDAVSIEEHEIELSEPYGGSSTIKIKEKVCSHCGFTEDDGSNDLVIQKELSVLKRISMMKVLDELNAMGHTTASMERALGLPARTIARWKNEQSMSPSASAIALMRIIRTYPWVLAVADMQFDHVAARNILIQYAAKELVKIRSEHPEVEVTSNAQMSGNHFELFIKGSRKIIPEAVSGGNNVFEYFR</sequence>
<dbReference type="RefSeq" id="WP_117331594.1">
    <property type="nucleotide sequence ID" value="NZ_QUWK01000031.1"/>
</dbReference>